<dbReference type="EMBL" id="ML986493">
    <property type="protein sequence ID" value="KAF2276490.1"/>
    <property type="molecule type" value="Genomic_DNA"/>
</dbReference>
<keyword evidence="6 8" id="KW-0694">RNA-binding</keyword>
<gene>
    <name evidence="13" type="ORF">EI97DRAFT_458414</name>
</gene>
<dbReference type="InterPro" id="IPR001876">
    <property type="entry name" value="Znf_RanBP2"/>
</dbReference>
<reference evidence="13" key="1">
    <citation type="journal article" date="2020" name="Stud. Mycol.">
        <title>101 Dothideomycetes genomes: a test case for predicting lifestyles and emergence of pathogens.</title>
        <authorList>
            <person name="Haridas S."/>
            <person name="Albert R."/>
            <person name="Binder M."/>
            <person name="Bloem J."/>
            <person name="Labutti K."/>
            <person name="Salamov A."/>
            <person name="Andreopoulos B."/>
            <person name="Baker S."/>
            <person name="Barry K."/>
            <person name="Bills G."/>
            <person name="Bluhm B."/>
            <person name="Cannon C."/>
            <person name="Castanera R."/>
            <person name="Culley D."/>
            <person name="Daum C."/>
            <person name="Ezra D."/>
            <person name="Gonzalez J."/>
            <person name="Henrissat B."/>
            <person name="Kuo A."/>
            <person name="Liang C."/>
            <person name="Lipzen A."/>
            <person name="Lutzoni F."/>
            <person name="Magnuson J."/>
            <person name="Mondo S."/>
            <person name="Nolan M."/>
            <person name="Ohm R."/>
            <person name="Pangilinan J."/>
            <person name="Park H.-J."/>
            <person name="Ramirez L."/>
            <person name="Alfaro M."/>
            <person name="Sun H."/>
            <person name="Tritt A."/>
            <person name="Yoshinaga Y."/>
            <person name="Zwiers L.-H."/>
            <person name="Turgeon B."/>
            <person name="Goodwin S."/>
            <person name="Spatafora J."/>
            <person name="Crous P."/>
            <person name="Grigoriev I."/>
        </authorList>
    </citation>
    <scope>NUCLEOTIDE SEQUENCE</scope>
    <source>
        <strain evidence="13">CBS 379.55</strain>
    </source>
</reference>
<feature type="domain" description="RanBP2-type" evidence="12">
    <location>
        <begin position="436"/>
        <end position="467"/>
    </location>
</feature>
<evidence type="ECO:0000256" key="7">
    <source>
        <dbReference type="ARBA" id="ARBA00023242"/>
    </source>
</evidence>
<name>A0A6A6JIL4_WESOR</name>
<dbReference type="SUPFAM" id="SSF53098">
    <property type="entry name" value="Ribonuclease H-like"/>
    <property type="match status" value="1"/>
</dbReference>
<dbReference type="Gene3D" id="4.10.1060.10">
    <property type="entry name" value="Zinc finger, RanBP2-type"/>
    <property type="match status" value="2"/>
</dbReference>
<evidence type="ECO:0000256" key="9">
    <source>
        <dbReference type="PROSITE-ProRule" id="PRU00322"/>
    </source>
</evidence>
<evidence type="ECO:0000256" key="5">
    <source>
        <dbReference type="ARBA" id="ARBA00022833"/>
    </source>
</evidence>
<evidence type="ECO:0000256" key="4">
    <source>
        <dbReference type="ARBA" id="ARBA00022771"/>
    </source>
</evidence>
<evidence type="ECO:0000256" key="2">
    <source>
        <dbReference type="ARBA" id="ARBA00008448"/>
    </source>
</evidence>
<dbReference type="FunFam" id="4.10.1060.10:FF:000024">
    <property type="entry name" value="RNA-binding protein"/>
    <property type="match status" value="1"/>
</dbReference>
<evidence type="ECO:0000256" key="1">
    <source>
        <dbReference type="ARBA" id="ARBA00004123"/>
    </source>
</evidence>
<dbReference type="Pfam" id="PF00076">
    <property type="entry name" value="RRM_1"/>
    <property type="match status" value="1"/>
</dbReference>
<evidence type="ECO:0000259" key="12">
    <source>
        <dbReference type="PROSITE" id="PS50199"/>
    </source>
</evidence>
<dbReference type="InterPro" id="IPR012337">
    <property type="entry name" value="RNaseH-like_sf"/>
</dbReference>
<dbReference type="PROSITE" id="PS01358">
    <property type="entry name" value="ZF_RANBP2_1"/>
    <property type="match status" value="2"/>
</dbReference>
<dbReference type="Proteomes" id="UP000800097">
    <property type="component" value="Unassembled WGS sequence"/>
</dbReference>
<dbReference type="InterPro" id="IPR036397">
    <property type="entry name" value="RNaseH_sf"/>
</dbReference>
<dbReference type="InterPro" id="IPR034351">
    <property type="entry name" value="Nrp1_RRM"/>
</dbReference>
<evidence type="ECO:0000313" key="13">
    <source>
        <dbReference type="EMBL" id="KAF2276490.1"/>
    </source>
</evidence>
<keyword evidence="7" id="KW-0539">Nucleus</keyword>
<accession>A0A6A6JIL4</accession>
<dbReference type="RefSeq" id="XP_033654029.1">
    <property type="nucleotide sequence ID" value="XM_033800908.1"/>
</dbReference>
<dbReference type="Pfam" id="PF00641">
    <property type="entry name" value="Zn_ribbon_RanBP"/>
    <property type="match status" value="2"/>
</dbReference>
<organism evidence="13 14">
    <name type="scientific">Westerdykella ornata</name>
    <dbReference type="NCBI Taxonomy" id="318751"/>
    <lineage>
        <taxon>Eukaryota</taxon>
        <taxon>Fungi</taxon>
        <taxon>Dikarya</taxon>
        <taxon>Ascomycota</taxon>
        <taxon>Pezizomycotina</taxon>
        <taxon>Dothideomycetes</taxon>
        <taxon>Pleosporomycetidae</taxon>
        <taxon>Pleosporales</taxon>
        <taxon>Sporormiaceae</taxon>
        <taxon>Westerdykella</taxon>
    </lineage>
</organism>
<feature type="domain" description="RRM" evidence="11">
    <location>
        <begin position="261"/>
        <end position="339"/>
    </location>
</feature>
<dbReference type="InterPro" id="IPR036443">
    <property type="entry name" value="Znf_RanBP2_sf"/>
</dbReference>
<dbReference type="PROSITE" id="PS50102">
    <property type="entry name" value="RRM"/>
    <property type="match status" value="1"/>
</dbReference>
<feature type="region of interest" description="Disordered" evidence="10">
    <location>
        <begin position="567"/>
        <end position="612"/>
    </location>
</feature>
<sequence length="612" mass="66224">MASNTPQSTPHGPPNGPAVDRYIVIHVATTCDEHGVYVTKDSAEVIELGWILLDARTCEELHRENVLVKPINTPITALCTSLTTLTWENVRNAGTFREAIDRFAKFYQEHIADKKLEAIFVTLDAWDLRVQLPREARDKAVVLPAYLQHTRCFDLRHEYQLWQAHHPESLPFGPSSLTNICAALEVEPVQSSAPIKHNLPFHLQALAPASPRRALEEAVTLARVLQGLLRKSQPREEHPDVLTKPMDARADVRAFLSERSKVLHLSGLPHDTTQSELESWFTQFGGRPVGFWTLKTPDPHKPTGRGFAIFASHEEAAESLCMNGRALNDKAIEVSPSSPRVLEYAGELLETFPPSKNRPRPGDWNCPSCGFSNFQRRTACFRCSFPAIPGPPAEAMGYGYGYPPQQMMGPPAHHMVHGGGMGAPGHVRGSNQVPFRAGDWKCGEKTCGYHNFAKNVHCLRCGSSRANAAVAPEAGFQNPMDTPAGYGMGPPPMAGNPGPGPFGAAAFGAGAGFPAQQYGAPPSTYALPSGMGAAGPYSAVYNPNGPMHSTPFDSRAAEAAFTGADQFSANQGAPNGDGRNDPFNFLSTNLGALSMNDDRRNQPQGGPTKTQG</sequence>
<dbReference type="InterPro" id="IPR012677">
    <property type="entry name" value="Nucleotide-bd_a/b_plait_sf"/>
</dbReference>
<keyword evidence="14" id="KW-1185">Reference proteome</keyword>
<evidence type="ECO:0000256" key="3">
    <source>
        <dbReference type="ARBA" id="ARBA00022723"/>
    </source>
</evidence>
<dbReference type="GO" id="GO:0000175">
    <property type="term" value="F:3'-5'-RNA exonuclease activity"/>
    <property type="evidence" value="ECO:0007669"/>
    <property type="project" value="InterPro"/>
</dbReference>
<comment type="similarity">
    <text evidence="2">Belongs to the RRM TET family.</text>
</comment>
<dbReference type="InterPro" id="IPR047201">
    <property type="entry name" value="ERI-1_3'hExo-like"/>
</dbReference>
<evidence type="ECO:0000313" key="14">
    <source>
        <dbReference type="Proteomes" id="UP000800097"/>
    </source>
</evidence>
<dbReference type="InterPro" id="IPR000504">
    <property type="entry name" value="RRM_dom"/>
</dbReference>
<dbReference type="GO" id="GO:0003723">
    <property type="term" value="F:RNA binding"/>
    <property type="evidence" value="ECO:0007669"/>
    <property type="project" value="UniProtKB-UniRule"/>
</dbReference>
<dbReference type="GO" id="GO:0005634">
    <property type="term" value="C:nucleus"/>
    <property type="evidence" value="ECO:0007669"/>
    <property type="project" value="UniProtKB-SubCell"/>
</dbReference>
<dbReference type="GeneID" id="54554083"/>
<dbReference type="CDD" id="cd06133">
    <property type="entry name" value="ERI-1_3'hExo_like"/>
    <property type="match status" value="1"/>
</dbReference>
<keyword evidence="3" id="KW-0479">Metal-binding</keyword>
<dbReference type="InterPro" id="IPR035979">
    <property type="entry name" value="RBD_domain_sf"/>
</dbReference>
<proteinExistence type="inferred from homology"/>
<evidence type="ECO:0000256" key="8">
    <source>
        <dbReference type="PROSITE-ProRule" id="PRU00176"/>
    </source>
</evidence>
<evidence type="ECO:0000256" key="6">
    <source>
        <dbReference type="ARBA" id="ARBA00022884"/>
    </source>
</evidence>
<dbReference type="PROSITE" id="PS50199">
    <property type="entry name" value="ZF_RANBP2_2"/>
    <property type="match status" value="2"/>
</dbReference>
<keyword evidence="5" id="KW-0862">Zinc</keyword>
<dbReference type="OrthoDB" id="448399at2759"/>
<evidence type="ECO:0008006" key="15">
    <source>
        <dbReference type="Google" id="ProtNLM"/>
    </source>
</evidence>
<comment type="subcellular location">
    <subcellularLocation>
        <location evidence="1">Nucleus</location>
    </subcellularLocation>
</comment>
<dbReference type="CDD" id="cd12452">
    <property type="entry name" value="RRM_ARP_like"/>
    <property type="match status" value="1"/>
</dbReference>
<feature type="domain" description="RanBP2-type" evidence="12">
    <location>
        <begin position="360"/>
        <end position="389"/>
    </location>
</feature>
<keyword evidence="4 9" id="KW-0863">Zinc-finger</keyword>
<dbReference type="InterPro" id="IPR013520">
    <property type="entry name" value="Ribonucl_H"/>
</dbReference>
<dbReference type="SMART" id="SM00547">
    <property type="entry name" value="ZnF_RBZ"/>
    <property type="match status" value="2"/>
</dbReference>
<dbReference type="Gene3D" id="3.30.420.10">
    <property type="entry name" value="Ribonuclease H-like superfamily/Ribonuclease H"/>
    <property type="match status" value="1"/>
</dbReference>
<dbReference type="Gene3D" id="3.30.70.330">
    <property type="match status" value="1"/>
</dbReference>
<dbReference type="InterPro" id="IPR034870">
    <property type="entry name" value="TET_fam"/>
</dbReference>
<dbReference type="SUPFAM" id="SSF90209">
    <property type="entry name" value="Ran binding protein zinc finger-like"/>
    <property type="match status" value="2"/>
</dbReference>
<protein>
    <recommendedName>
        <fullName evidence="15">RNA-binding protein</fullName>
    </recommendedName>
</protein>
<dbReference type="Pfam" id="PF00929">
    <property type="entry name" value="RNase_T"/>
    <property type="match status" value="1"/>
</dbReference>
<evidence type="ECO:0000259" key="11">
    <source>
        <dbReference type="PROSITE" id="PS50102"/>
    </source>
</evidence>
<dbReference type="SMART" id="SM00360">
    <property type="entry name" value="RRM"/>
    <property type="match status" value="1"/>
</dbReference>
<dbReference type="PANTHER" id="PTHR23238">
    <property type="entry name" value="RNA BINDING PROTEIN"/>
    <property type="match status" value="1"/>
</dbReference>
<dbReference type="SMART" id="SM00479">
    <property type="entry name" value="EXOIII"/>
    <property type="match status" value="1"/>
</dbReference>
<evidence type="ECO:0000256" key="10">
    <source>
        <dbReference type="SAM" id="MobiDB-lite"/>
    </source>
</evidence>
<dbReference type="GO" id="GO:0006355">
    <property type="term" value="P:regulation of DNA-templated transcription"/>
    <property type="evidence" value="ECO:0007669"/>
    <property type="project" value="InterPro"/>
</dbReference>
<dbReference type="SUPFAM" id="SSF54928">
    <property type="entry name" value="RNA-binding domain, RBD"/>
    <property type="match status" value="1"/>
</dbReference>
<dbReference type="AlphaFoldDB" id="A0A6A6JIL4"/>
<dbReference type="GO" id="GO:0008270">
    <property type="term" value="F:zinc ion binding"/>
    <property type="evidence" value="ECO:0007669"/>
    <property type="project" value="UniProtKB-KW"/>
</dbReference>
<feature type="compositionally biased region" description="Polar residues" evidence="10">
    <location>
        <begin position="602"/>
        <end position="612"/>
    </location>
</feature>